<dbReference type="RefSeq" id="WP_126682867.1">
    <property type="nucleotide sequence ID" value="NZ_RYYV01000001.1"/>
</dbReference>
<accession>A0A432MAP4</accession>
<dbReference type="EMBL" id="RYYV01000001">
    <property type="protein sequence ID" value="RUL79815.1"/>
    <property type="molecule type" value="Genomic_DNA"/>
</dbReference>
<proteinExistence type="predicted"/>
<dbReference type="InterPro" id="IPR021710">
    <property type="entry name" value="DUF3293"/>
</dbReference>
<keyword evidence="2" id="KW-1185">Reference proteome</keyword>
<evidence type="ECO:0000313" key="1">
    <source>
        <dbReference type="EMBL" id="RUL79815.1"/>
    </source>
</evidence>
<gene>
    <name evidence="1" type="ORF">EKH80_01045</name>
</gene>
<dbReference type="Pfam" id="PF11697">
    <property type="entry name" value="DUF3293"/>
    <property type="match status" value="1"/>
</dbReference>
<organism evidence="1 2">
    <name type="scientific">Dyella choica</name>
    <dbReference type="NCBI Taxonomy" id="1927959"/>
    <lineage>
        <taxon>Bacteria</taxon>
        <taxon>Pseudomonadati</taxon>
        <taxon>Pseudomonadota</taxon>
        <taxon>Gammaproteobacteria</taxon>
        <taxon>Lysobacterales</taxon>
        <taxon>Rhodanobacteraceae</taxon>
        <taxon>Dyella</taxon>
    </lineage>
</organism>
<evidence type="ECO:0000313" key="2">
    <source>
        <dbReference type="Proteomes" id="UP000274358"/>
    </source>
</evidence>
<reference evidence="1 2" key="1">
    <citation type="submission" date="2018-12" db="EMBL/GenBank/DDBJ databases">
        <title>Dyella dinghuensis sp. nov. DHOA06 and Dyella choica sp. nov. 4M-K27, isolated from forest soil.</title>
        <authorList>
            <person name="Qiu L.-H."/>
            <person name="Gao Z.-H."/>
        </authorList>
    </citation>
    <scope>NUCLEOTIDE SEQUENCE [LARGE SCALE GENOMIC DNA]</scope>
    <source>
        <strain evidence="1 2">4M-K27</strain>
    </source>
</reference>
<dbReference type="Proteomes" id="UP000274358">
    <property type="component" value="Unassembled WGS sequence"/>
</dbReference>
<comment type="caution">
    <text evidence="1">The sequence shown here is derived from an EMBL/GenBank/DDBJ whole genome shotgun (WGS) entry which is preliminary data.</text>
</comment>
<protein>
    <submittedName>
        <fullName evidence="1">DUF3293 domain-containing protein</fullName>
    </submittedName>
</protein>
<dbReference type="OrthoDB" id="6024680at2"/>
<sequence length="144" mass="15614">MDSALIAAYRDTDYRVRLPLGGFASLRVDAPVPDPLRMLVGAHSWAFMTAWNPCSQVRPRHQNHVAQQALLAVLRKLPSALAIRPAIGVGGNWHEPSLFIVGPVLAETDALAQQFLQNAYVHGLADGYARLRLTSGEPPRGQAG</sequence>
<dbReference type="AlphaFoldDB" id="A0A432MAP4"/>
<name>A0A432MAP4_9GAMM</name>